<evidence type="ECO:0000313" key="3">
    <source>
        <dbReference type="EMBL" id="CAD7811869.1"/>
    </source>
</evidence>
<sequence>MRSNWLPAFCYVRRLVCFFFALSSLFFYPQSFSADTTKIYINSESTFYVQEGTTISNYHPVVISENNEVNNIDLDEGTSKKHFKSKEKYYSEKIPTHKTKKKGKDPVVASQVQTQDQNHMFCLSENNSCCAVLASTFIFKLFYSKGTQYLSWSPAYYKKRTDLLFRDNDSIILGIPFKIHTRPPPSPQATLDVTAKTTDGSKAESV</sequence>
<proteinExistence type="predicted"/>
<dbReference type="AlphaFoldDB" id="A0A9N8MHR4"/>
<accession>A0A9N8MHR4</accession>
<dbReference type="Proteomes" id="UP000662618">
    <property type="component" value="Unassembled WGS sequence"/>
</dbReference>
<evidence type="ECO:0000313" key="4">
    <source>
        <dbReference type="Proteomes" id="UP000662618"/>
    </source>
</evidence>
<name>A0A9N8MHR4_9FLAO</name>
<protein>
    <submittedName>
        <fullName evidence="3">Uncharacterized protein</fullName>
    </submittedName>
</protein>
<comment type="caution">
    <text evidence="3">The sequence shown here is derived from an EMBL/GenBank/DDBJ whole genome shotgun (WGS) entry which is preliminary data.</text>
</comment>
<reference evidence="3" key="1">
    <citation type="submission" date="2020-12" db="EMBL/GenBank/DDBJ databases">
        <authorList>
            <person name="Rodrigo-Torres L."/>
            <person name="Arahal R. D."/>
            <person name="Lucena T."/>
        </authorList>
    </citation>
    <scope>NUCLEOTIDE SEQUENCE</scope>
    <source>
        <strain evidence="3">CECT 9390</strain>
    </source>
</reference>
<feature type="signal peptide" evidence="2">
    <location>
        <begin position="1"/>
        <end position="33"/>
    </location>
</feature>
<feature type="region of interest" description="Disordered" evidence="1">
    <location>
        <begin position="183"/>
        <end position="206"/>
    </location>
</feature>
<dbReference type="EMBL" id="CAJIMS010000001">
    <property type="protein sequence ID" value="CAD7811869.1"/>
    <property type="molecule type" value="Genomic_DNA"/>
</dbReference>
<evidence type="ECO:0000256" key="2">
    <source>
        <dbReference type="SAM" id="SignalP"/>
    </source>
</evidence>
<keyword evidence="4" id="KW-1185">Reference proteome</keyword>
<evidence type="ECO:0000256" key="1">
    <source>
        <dbReference type="SAM" id="MobiDB-lite"/>
    </source>
</evidence>
<dbReference type="RefSeq" id="WP_162088699.1">
    <property type="nucleotide sequence ID" value="NZ_CAJIMS010000001.1"/>
</dbReference>
<gene>
    <name evidence="3" type="ORF">CHRY9390_02429</name>
</gene>
<organism evidence="3 4">
    <name type="scientific">Chryseobacterium aquaeductus</name>
    <dbReference type="NCBI Taxonomy" id="2675056"/>
    <lineage>
        <taxon>Bacteria</taxon>
        <taxon>Pseudomonadati</taxon>
        <taxon>Bacteroidota</taxon>
        <taxon>Flavobacteriia</taxon>
        <taxon>Flavobacteriales</taxon>
        <taxon>Weeksellaceae</taxon>
        <taxon>Chryseobacterium group</taxon>
        <taxon>Chryseobacterium</taxon>
    </lineage>
</organism>
<feature type="chain" id="PRO_5040280054" evidence="2">
    <location>
        <begin position="34"/>
        <end position="206"/>
    </location>
</feature>
<keyword evidence="2" id="KW-0732">Signal</keyword>
<feature type="compositionally biased region" description="Polar residues" evidence="1">
    <location>
        <begin position="188"/>
        <end position="198"/>
    </location>
</feature>